<evidence type="ECO:0000313" key="5">
    <source>
        <dbReference type="EMBL" id="SHH17183.1"/>
    </source>
</evidence>
<name>A0A1M5QUF7_9RHOB</name>
<dbReference type="Gene3D" id="3.30.360.10">
    <property type="entry name" value="Dihydrodipicolinate Reductase, domain 2"/>
    <property type="match status" value="1"/>
</dbReference>
<dbReference type="SUPFAM" id="SSF55347">
    <property type="entry name" value="Glyceraldehyde-3-phosphate dehydrogenase-like, C-terminal domain"/>
    <property type="match status" value="1"/>
</dbReference>
<dbReference type="InterPro" id="IPR030827">
    <property type="entry name" value="Myo_inos_IolG"/>
</dbReference>
<reference evidence="6" key="1">
    <citation type="submission" date="2016-11" db="EMBL/GenBank/DDBJ databases">
        <authorList>
            <person name="Varghese N."/>
            <person name="Submissions S."/>
        </authorList>
    </citation>
    <scope>NUCLEOTIDE SEQUENCE [LARGE SCALE GENOMIC DNA]</scope>
    <source>
        <strain evidence="6">DSM 28223</strain>
    </source>
</reference>
<evidence type="ECO:0000259" key="3">
    <source>
        <dbReference type="Pfam" id="PF01408"/>
    </source>
</evidence>
<evidence type="ECO:0000256" key="2">
    <source>
        <dbReference type="ARBA" id="ARBA00023002"/>
    </source>
</evidence>
<dbReference type="InterPro" id="IPR036291">
    <property type="entry name" value="NAD(P)-bd_dom_sf"/>
</dbReference>
<dbReference type="InterPro" id="IPR055170">
    <property type="entry name" value="GFO_IDH_MocA-like_dom"/>
</dbReference>
<dbReference type="GO" id="GO:0000166">
    <property type="term" value="F:nucleotide binding"/>
    <property type="evidence" value="ECO:0007669"/>
    <property type="project" value="InterPro"/>
</dbReference>
<dbReference type="AlphaFoldDB" id="A0A1M5QUF7"/>
<keyword evidence="6" id="KW-1185">Reference proteome</keyword>
<comment type="similarity">
    <text evidence="1">Belongs to the Gfo/Idh/MocA family.</text>
</comment>
<dbReference type="Proteomes" id="UP000184211">
    <property type="component" value="Unassembled WGS sequence"/>
</dbReference>
<feature type="domain" description="Gfo/Idh/MocA-like oxidoreductase N-terminal" evidence="3">
    <location>
        <begin position="3"/>
        <end position="120"/>
    </location>
</feature>
<evidence type="ECO:0000313" key="6">
    <source>
        <dbReference type="Proteomes" id="UP000184211"/>
    </source>
</evidence>
<dbReference type="EMBL" id="FQWM01000003">
    <property type="protein sequence ID" value="SHH17183.1"/>
    <property type="molecule type" value="Genomic_DNA"/>
</dbReference>
<dbReference type="Pfam" id="PF01408">
    <property type="entry name" value="GFO_IDH_MocA"/>
    <property type="match status" value="1"/>
</dbReference>
<organism evidence="5 6">
    <name type="scientific">Cognatishimia maritima</name>
    <dbReference type="NCBI Taxonomy" id="870908"/>
    <lineage>
        <taxon>Bacteria</taxon>
        <taxon>Pseudomonadati</taxon>
        <taxon>Pseudomonadota</taxon>
        <taxon>Alphaproteobacteria</taxon>
        <taxon>Rhodobacterales</taxon>
        <taxon>Paracoccaceae</taxon>
        <taxon>Cognatishimia</taxon>
    </lineage>
</organism>
<evidence type="ECO:0000259" key="4">
    <source>
        <dbReference type="Pfam" id="PF22725"/>
    </source>
</evidence>
<feature type="domain" description="GFO/IDH/MocA-like oxidoreductase" evidence="4">
    <location>
        <begin position="128"/>
        <end position="248"/>
    </location>
</feature>
<dbReference type="GO" id="GO:0016491">
    <property type="term" value="F:oxidoreductase activity"/>
    <property type="evidence" value="ECO:0007669"/>
    <property type="project" value="UniProtKB-KW"/>
</dbReference>
<proteinExistence type="inferred from homology"/>
<dbReference type="SUPFAM" id="SSF51735">
    <property type="entry name" value="NAD(P)-binding Rossmann-fold domains"/>
    <property type="match status" value="1"/>
</dbReference>
<dbReference type="GO" id="GO:0006740">
    <property type="term" value="P:NADPH regeneration"/>
    <property type="evidence" value="ECO:0007669"/>
    <property type="project" value="TreeGrafter"/>
</dbReference>
<dbReference type="RefSeq" id="WP_072792980.1">
    <property type="nucleotide sequence ID" value="NZ_FQWM01000003.1"/>
</dbReference>
<dbReference type="InterPro" id="IPR000683">
    <property type="entry name" value="Gfo/Idh/MocA-like_OxRdtase_N"/>
</dbReference>
<accession>A0A1M5QUF7</accession>
<dbReference type="OrthoDB" id="9792935at2"/>
<evidence type="ECO:0000256" key="1">
    <source>
        <dbReference type="ARBA" id="ARBA00010928"/>
    </source>
</evidence>
<dbReference type="PANTHER" id="PTHR42840">
    <property type="entry name" value="NAD(P)-BINDING ROSSMANN-FOLD SUPERFAMILY PROTEIN-RELATED"/>
    <property type="match status" value="1"/>
</dbReference>
<dbReference type="GO" id="GO:0005737">
    <property type="term" value="C:cytoplasm"/>
    <property type="evidence" value="ECO:0007669"/>
    <property type="project" value="TreeGrafter"/>
</dbReference>
<gene>
    <name evidence="5" type="ORF">SAMN04488044_2096</name>
</gene>
<protein>
    <submittedName>
        <fullName evidence="5">Myo-inositol 2-dehydrogenase</fullName>
    </submittedName>
</protein>
<dbReference type="NCBIfam" id="TIGR04380">
    <property type="entry name" value="myo_inos_iolG"/>
    <property type="match status" value="1"/>
</dbReference>
<dbReference type="Pfam" id="PF22725">
    <property type="entry name" value="GFO_IDH_MocA_C3"/>
    <property type="match status" value="1"/>
</dbReference>
<sequence length="329" mass="35234">MSVNFAILGAGRIGQVHARAVSSVRTANLVAMAEPMEAAAQAMRAQFGCDIRTIDDIAASDDVDAVAICTPTDTHADLIEQFVKAGKAVFCEKPVDLDVDRVRQCLATVEAENGQLMLGFQRRFDPDFMALKAAIDAGQIGDVEMISLTSRDPGAPPYDYITRSGGIFRDMTIHDLDVARWLLGEEVVSVQASASVLTDPKIGELGDFDSANLILRTASGKLCTIANSRRATYGYDQRIEVHGSKGGVSASNQHEANIEIANGAGYTRPPLLDFFMTRYTRAYANEIEAFVNAVENGTEMPVTGTDGLRALELAEAALKSVETGQAVAP</sequence>
<dbReference type="PANTHER" id="PTHR42840:SF3">
    <property type="entry name" value="BINDING ROSSMANN FOLD OXIDOREDUCTASE, PUTATIVE (AFU_ORTHOLOGUE AFUA_2G10240)-RELATED"/>
    <property type="match status" value="1"/>
</dbReference>
<dbReference type="Gene3D" id="3.40.50.720">
    <property type="entry name" value="NAD(P)-binding Rossmann-like Domain"/>
    <property type="match status" value="1"/>
</dbReference>
<dbReference type="STRING" id="870908.SAMN04488044_2096"/>
<keyword evidence="2" id="KW-0560">Oxidoreductase</keyword>